<dbReference type="KEGG" id="gni:GNIT_0958"/>
<dbReference type="EMBL" id="CP003060">
    <property type="protein sequence ID" value="AEP29096.1"/>
    <property type="molecule type" value="Genomic_DNA"/>
</dbReference>
<name>G4QG05_GLANF</name>
<evidence type="ECO:0000313" key="1">
    <source>
        <dbReference type="EMBL" id="AEP29096.1"/>
    </source>
</evidence>
<accession>G4QG05</accession>
<sequence>MRLCGKSTETRCEGMLTSILFVRMRVALRSYDKIFVSI</sequence>
<reference evidence="1 2" key="1">
    <citation type="journal article" date="2011" name="J. Bacteriol.">
        <title>Complete genome sequence of seawater bacterium Glaciecola nitratireducens FR1064T.</title>
        <authorList>
            <person name="Bian F."/>
            <person name="Qin Q.L."/>
            <person name="Xie B.B."/>
            <person name="Shu Y.L."/>
            <person name="Zhang X.Y."/>
            <person name="Yu Y."/>
            <person name="Chen B."/>
            <person name="Chen X.L."/>
            <person name="Zhou B.C."/>
            <person name="Zhang Y.Z."/>
        </authorList>
    </citation>
    <scope>NUCLEOTIDE SEQUENCE [LARGE SCALE GENOMIC DNA]</scope>
    <source>
        <strain evidence="2">JCM 12485 / KCTC 12276 / FR1064</strain>
    </source>
</reference>
<dbReference type="STRING" id="1085623.GNIT_0958"/>
<organism evidence="1 2">
    <name type="scientific">Glaciecola nitratireducens (strain JCM 12485 / KCTC 12276 / FR1064)</name>
    <dbReference type="NCBI Taxonomy" id="1085623"/>
    <lineage>
        <taxon>Bacteria</taxon>
        <taxon>Pseudomonadati</taxon>
        <taxon>Pseudomonadota</taxon>
        <taxon>Gammaproteobacteria</taxon>
        <taxon>Alteromonadales</taxon>
        <taxon>Alteromonadaceae</taxon>
        <taxon>Brumicola</taxon>
    </lineage>
</organism>
<proteinExistence type="predicted"/>
<protein>
    <submittedName>
        <fullName evidence="1">Uncharacterized protein</fullName>
    </submittedName>
</protein>
<evidence type="ECO:0000313" key="2">
    <source>
        <dbReference type="Proteomes" id="UP000009282"/>
    </source>
</evidence>
<dbReference type="Proteomes" id="UP000009282">
    <property type="component" value="Chromosome"/>
</dbReference>
<dbReference type="AlphaFoldDB" id="G4QG05"/>
<gene>
    <name evidence="1" type="ordered locus">GNIT_0958</name>
</gene>
<keyword evidence="2" id="KW-1185">Reference proteome</keyword>
<dbReference type="HOGENOM" id="CLU_3328370_0_0_6"/>